<evidence type="ECO:0000256" key="9">
    <source>
        <dbReference type="SAM" id="Phobius"/>
    </source>
</evidence>
<evidence type="ECO:0000256" key="1">
    <source>
        <dbReference type="ARBA" id="ARBA00004651"/>
    </source>
</evidence>
<comment type="similarity">
    <text evidence="8">Belongs to the binding-protein-dependent transport system permease family. LivHM subfamily.</text>
</comment>
<dbReference type="CDD" id="cd06582">
    <property type="entry name" value="TM_PBP1_LivH_like"/>
    <property type="match status" value="1"/>
</dbReference>
<gene>
    <name evidence="10" type="ORF">OM076_14815</name>
</gene>
<accession>A0A9X3MTH2</accession>
<evidence type="ECO:0000256" key="3">
    <source>
        <dbReference type="ARBA" id="ARBA00022475"/>
    </source>
</evidence>
<keyword evidence="7 9" id="KW-0472">Membrane</keyword>
<dbReference type="AlphaFoldDB" id="A0A9X3MTH2"/>
<dbReference type="GO" id="GO:0022857">
    <property type="term" value="F:transmembrane transporter activity"/>
    <property type="evidence" value="ECO:0007669"/>
    <property type="project" value="InterPro"/>
</dbReference>
<evidence type="ECO:0000256" key="5">
    <source>
        <dbReference type="ARBA" id="ARBA00022970"/>
    </source>
</evidence>
<organism evidence="10 11">
    <name type="scientific">Solirubrobacter ginsenosidimutans</name>
    <dbReference type="NCBI Taxonomy" id="490573"/>
    <lineage>
        <taxon>Bacteria</taxon>
        <taxon>Bacillati</taxon>
        <taxon>Actinomycetota</taxon>
        <taxon>Thermoleophilia</taxon>
        <taxon>Solirubrobacterales</taxon>
        <taxon>Solirubrobacteraceae</taxon>
        <taxon>Solirubrobacter</taxon>
    </lineage>
</organism>
<keyword evidence="2" id="KW-0813">Transport</keyword>
<dbReference type="PANTHER" id="PTHR11795">
    <property type="entry name" value="BRANCHED-CHAIN AMINO ACID TRANSPORT SYSTEM PERMEASE PROTEIN LIVH"/>
    <property type="match status" value="1"/>
</dbReference>
<dbReference type="EMBL" id="JAPDOD010000013">
    <property type="protein sequence ID" value="MDA0161546.1"/>
    <property type="molecule type" value="Genomic_DNA"/>
</dbReference>
<protein>
    <recommendedName>
        <fullName evidence="12">Branched-chain amino acid ABC transporter permease</fullName>
    </recommendedName>
</protein>
<evidence type="ECO:0000256" key="8">
    <source>
        <dbReference type="ARBA" id="ARBA00037998"/>
    </source>
</evidence>
<dbReference type="GO" id="GO:0005886">
    <property type="term" value="C:plasma membrane"/>
    <property type="evidence" value="ECO:0007669"/>
    <property type="project" value="UniProtKB-SubCell"/>
</dbReference>
<dbReference type="RefSeq" id="WP_270040763.1">
    <property type="nucleotide sequence ID" value="NZ_JAPDOD010000013.1"/>
</dbReference>
<sequence>MSGPVAVQALVTGLATGAAYGLIALGFTLVQRLTGVLAFAHGDVLIGAVFVAVLAVIGTMPVAAPLGFGSVILLAVVAVVAGAALSATVYAVAIRPFRGDVLGWVASSLAAGLLVRELVGMPFAQQAYALPDPLGSPGSIGLGGGVTVPVRALEVLALGLLVGVAVERALATTGAGAVMRAVADDARAAALLGVPTERVVIIAFLLAGALAGFAGLLIAPQAPIGLQDGVLLGLKGMTAALLGRLGSLRLALAGGLVLGVLEGFILASSSLGARWADTIVLALLAVLAATRPRGLLAR</sequence>
<feature type="transmembrane region" description="Helical" evidence="9">
    <location>
        <begin position="70"/>
        <end position="94"/>
    </location>
</feature>
<keyword evidence="11" id="KW-1185">Reference proteome</keyword>
<evidence type="ECO:0008006" key="12">
    <source>
        <dbReference type="Google" id="ProtNLM"/>
    </source>
</evidence>
<evidence type="ECO:0000256" key="7">
    <source>
        <dbReference type="ARBA" id="ARBA00023136"/>
    </source>
</evidence>
<feature type="transmembrane region" description="Helical" evidence="9">
    <location>
        <begin position="250"/>
        <end position="267"/>
    </location>
</feature>
<dbReference type="InterPro" id="IPR001851">
    <property type="entry name" value="ABC_transp_permease"/>
</dbReference>
<keyword evidence="3" id="KW-1003">Cell membrane</keyword>
<evidence type="ECO:0000313" key="11">
    <source>
        <dbReference type="Proteomes" id="UP001149140"/>
    </source>
</evidence>
<feature type="transmembrane region" description="Helical" evidence="9">
    <location>
        <begin position="6"/>
        <end position="30"/>
    </location>
</feature>
<keyword evidence="6 9" id="KW-1133">Transmembrane helix</keyword>
<evidence type="ECO:0000256" key="6">
    <source>
        <dbReference type="ARBA" id="ARBA00022989"/>
    </source>
</evidence>
<keyword evidence="4 9" id="KW-0812">Transmembrane</keyword>
<comment type="caution">
    <text evidence="10">The sequence shown here is derived from an EMBL/GenBank/DDBJ whole genome shotgun (WGS) entry which is preliminary data.</text>
</comment>
<dbReference type="Proteomes" id="UP001149140">
    <property type="component" value="Unassembled WGS sequence"/>
</dbReference>
<feature type="transmembrane region" description="Helical" evidence="9">
    <location>
        <begin position="199"/>
        <end position="218"/>
    </location>
</feature>
<evidence type="ECO:0000256" key="2">
    <source>
        <dbReference type="ARBA" id="ARBA00022448"/>
    </source>
</evidence>
<evidence type="ECO:0000256" key="4">
    <source>
        <dbReference type="ARBA" id="ARBA00022692"/>
    </source>
</evidence>
<dbReference type="InterPro" id="IPR052157">
    <property type="entry name" value="BCAA_transport_permease"/>
</dbReference>
<evidence type="ECO:0000313" key="10">
    <source>
        <dbReference type="EMBL" id="MDA0161546.1"/>
    </source>
</evidence>
<keyword evidence="5" id="KW-0029">Amino-acid transport</keyword>
<reference evidence="10" key="1">
    <citation type="submission" date="2022-10" db="EMBL/GenBank/DDBJ databases">
        <title>The WGS of Solirubrobacter ginsenosidimutans DSM 21036.</title>
        <authorList>
            <person name="Jiang Z."/>
        </authorList>
    </citation>
    <scope>NUCLEOTIDE SEQUENCE</scope>
    <source>
        <strain evidence="10">DSM 21036</strain>
    </source>
</reference>
<feature type="transmembrane region" description="Helical" evidence="9">
    <location>
        <begin position="155"/>
        <end position="178"/>
    </location>
</feature>
<feature type="transmembrane region" description="Helical" evidence="9">
    <location>
        <begin position="42"/>
        <end position="64"/>
    </location>
</feature>
<feature type="transmembrane region" description="Helical" evidence="9">
    <location>
        <begin position="101"/>
        <end position="124"/>
    </location>
</feature>
<dbReference type="GO" id="GO:0006865">
    <property type="term" value="P:amino acid transport"/>
    <property type="evidence" value="ECO:0007669"/>
    <property type="project" value="UniProtKB-KW"/>
</dbReference>
<name>A0A9X3MTH2_9ACTN</name>
<dbReference type="Pfam" id="PF02653">
    <property type="entry name" value="BPD_transp_2"/>
    <property type="match status" value="1"/>
</dbReference>
<comment type="subcellular location">
    <subcellularLocation>
        <location evidence="1">Cell membrane</location>
        <topology evidence="1">Multi-pass membrane protein</topology>
    </subcellularLocation>
</comment>
<dbReference type="PANTHER" id="PTHR11795:SF450">
    <property type="entry name" value="ABC TRANSPORTER PERMEASE PROTEIN"/>
    <property type="match status" value="1"/>
</dbReference>
<proteinExistence type="inferred from homology"/>